<dbReference type="RefSeq" id="XP_008079769.1">
    <property type="nucleotide sequence ID" value="XM_008081578.1"/>
</dbReference>
<dbReference type="SUPFAM" id="SSF55486">
    <property type="entry name" value="Metalloproteases ('zincins'), catalytic domain"/>
    <property type="match status" value="1"/>
</dbReference>
<keyword evidence="3" id="KW-1185">Reference proteome</keyword>
<evidence type="ECO:0000313" key="2">
    <source>
        <dbReference type="EMBL" id="EPE33152.1"/>
    </source>
</evidence>
<dbReference type="Gene3D" id="3.40.390.10">
    <property type="entry name" value="Collagenase (Catalytic Domain)"/>
    <property type="match status" value="1"/>
</dbReference>
<feature type="signal peptide" evidence="1">
    <location>
        <begin position="1"/>
        <end position="21"/>
    </location>
</feature>
<keyword evidence="2" id="KW-0645">Protease</keyword>
<dbReference type="OrthoDB" id="5423229at2759"/>
<organism evidence="2 3">
    <name type="scientific">Glarea lozoyensis (strain ATCC 20868 / MF5171)</name>
    <dbReference type="NCBI Taxonomy" id="1116229"/>
    <lineage>
        <taxon>Eukaryota</taxon>
        <taxon>Fungi</taxon>
        <taxon>Dikarya</taxon>
        <taxon>Ascomycota</taxon>
        <taxon>Pezizomycotina</taxon>
        <taxon>Leotiomycetes</taxon>
        <taxon>Helotiales</taxon>
        <taxon>Helotiaceae</taxon>
        <taxon>Glarea</taxon>
    </lineage>
</organism>
<keyword evidence="2" id="KW-0482">Metalloprotease</keyword>
<protein>
    <submittedName>
        <fullName evidence="2">Metalloproteases (Zincins), catalytic</fullName>
    </submittedName>
</protein>
<evidence type="ECO:0000256" key="1">
    <source>
        <dbReference type="SAM" id="SignalP"/>
    </source>
</evidence>
<accession>S3D3U8</accession>
<dbReference type="EMBL" id="KE145358">
    <property type="protein sequence ID" value="EPE33152.1"/>
    <property type="molecule type" value="Genomic_DNA"/>
</dbReference>
<name>S3D3U8_GLAL2</name>
<gene>
    <name evidence="2" type="ORF">GLAREA_06164</name>
</gene>
<dbReference type="GeneID" id="19465218"/>
<proteinExistence type="predicted"/>
<keyword evidence="1" id="KW-0732">Signal</keyword>
<dbReference type="AlphaFoldDB" id="S3D3U8"/>
<evidence type="ECO:0000313" key="3">
    <source>
        <dbReference type="Proteomes" id="UP000016922"/>
    </source>
</evidence>
<dbReference type="HOGENOM" id="CLU_068923_1_0_1"/>
<reference evidence="2 3" key="1">
    <citation type="journal article" date="2013" name="BMC Genomics">
        <title>Genomics-driven discovery of the pneumocandin biosynthetic gene cluster in the fungus Glarea lozoyensis.</title>
        <authorList>
            <person name="Chen L."/>
            <person name="Yue Q."/>
            <person name="Zhang X."/>
            <person name="Xiang M."/>
            <person name="Wang C."/>
            <person name="Li S."/>
            <person name="Che Y."/>
            <person name="Ortiz-Lopez F.J."/>
            <person name="Bills G.F."/>
            <person name="Liu X."/>
            <person name="An Z."/>
        </authorList>
    </citation>
    <scope>NUCLEOTIDE SEQUENCE [LARGE SCALE GENOMIC DNA]</scope>
    <source>
        <strain evidence="3">ATCC 20868 / MF5171</strain>
    </source>
</reference>
<sequence>MPTLVFLVSAWLAFILGGNSAYITTIETRQDPGFRLFMDGYTSIYIDPECNDVQEGVFHDAWEDAKLLSKAQFGNVDGHGDDKPHKMWLGDSWNKRGSRYNAVTNERTGDIYKNIWSMKSLFDNQGTEENERIYWWCQDIRNECNEANIYGGYFKTTENIPQPDGPENFQYNTAMTVLHEAYHYQNLVCDPPIDDHAWGAIDCYNLAHTYGTKKAYLNADSYALDALAVYLQQTFNTEVPPAPEQWLDHFMPVTN</sequence>
<dbReference type="KEGG" id="glz:GLAREA_06164"/>
<keyword evidence="2" id="KW-0378">Hydrolase</keyword>
<dbReference type="GO" id="GO:0008237">
    <property type="term" value="F:metallopeptidase activity"/>
    <property type="evidence" value="ECO:0007669"/>
    <property type="project" value="UniProtKB-KW"/>
</dbReference>
<dbReference type="GO" id="GO:0006508">
    <property type="term" value="P:proteolysis"/>
    <property type="evidence" value="ECO:0007669"/>
    <property type="project" value="UniProtKB-KW"/>
</dbReference>
<dbReference type="InterPro" id="IPR024079">
    <property type="entry name" value="MetalloPept_cat_dom_sf"/>
</dbReference>
<feature type="chain" id="PRO_5004519210" evidence="1">
    <location>
        <begin position="22"/>
        <end position="255"/>
    </location>
</feature>
<dbReference type="Proteomes" id="UP000016922">
    <property type="component" value="Unassembled WGS sequence"/>
</dbReference>